<dbReference type="AlphaFoldDB" id="A0AAN7C139"/>
<reference evidence="2" key="2">
    <citation type="submission" date="2023-05" db="EMBL/GenBank/DDBJ databases">
        <authorList>
            <consortium name="Lawrence Berkeley National Laboratory"/>
            <person name="Steindorff A."/>
            <person name="Hensen N."/>
            <person name="Bonometti L."/>
            <person name="Westerberg I."/>
            <person name="Brannstrom I.O."/>
            <person name="Guillou S."/>
            <person name="Cros-Aarteil S."/>
            <person name="Calhoun S."/>
            <person name="Haridas S."/>
            <person name="Kuo A."/>
            <person name="Mondo S."/>
            <person name="Pangilinan J."/>
            <person name="Riley R."/>
            <person name="Labutti K."/>
            <person name="Andreopoulos B."/>
            <person name="Lipzen A."/>
            <person name="Chen C."/>
            <person name="Yanf M."/>
            <person name="Daum C."/>
            <person name="Ng V."/>
            <person name="Clum A."/>
            <person name="Ohm R."/>
            <person name="Martin F."/>
            <person name="Silar P."/>
            <person name="Natvig D."/>
            <person name="Lalanne C."/>
            <person name="Gautier V."/>
            <person name="Ament-Velasquez S.L."/>
            <person name="Kruys A."/>
            <person name="Hutchinson M.I."/>
            <person name="Powell A.J."/>
            <person name="Barry K."/>
            <person name="Miller A.N."/>
            <person name="Grigoriev I.V."/>
            <person name="Debuchy R."/>
            <person name="Gladieux P."/>
            <person name="Thoren M.H."/>
            <person name="Johannesson H."/>
        </authorList>
    </citation>
    <scope>NUCLEOTIDE SEQUENCE</scope>
    <source>
        <strain evidence="2">CBS 532.94</strain>
    </source>
</reference>
<proteinExistence type="predicted"/>
<dbReference type="Proteomes" id="UP001303760">
    <property type="component" value="Unassembled WGS sequence"/>
</dbReference>
<gene>
    <name evidence="2" type="ORF">C8A03DRAFT_19532</name>
</gene>
<dbReference type="InterPro" id="IPR011009">
    <property type="entry name" value="Kinase-like_dom_sf"/>
</dbReference>
<dbReference type="InterPro" id="IPR002575">
    <property type="entry name" value="Aminoglycoside_PTrfase"/>
</dbReference>
<evidence type="ECO:0000259" key="1">
    <source>
        <dbReference type="Pfam" id="PF01636"/>
    </source>
</evidence>
<sequence>MPSENGAAPRHSDAAIDPNAAARQFAQAMSENELYQQTLERYHPFLAYPPERPMVFVKFGGPDKQAEADMQRVAWDWLRQQRQRDRGCDIHVPEVFRVFTRNGITFIIMELLAATAIEDLAKTSDPTWVQNEARYFEMIAKGISLLSRMPVPSGATPGPYTRTRANRLIQHMLFKDQEAPVVYGTIQDLEDHLNKVATLAYKHQPGPPPRVTLEKELVFCYTDFNGGNFMFATGPDGRPRLYIIDFEHASFLPLSFLSYAVWGRKPRGQTSWWIRTKLGDSLPQHNIKVMQRISYLFQISATGLGL</sequence>
<feature type="domain" description="Aminoglycoside phosphotransferase" evidence="1">
    <location>
        <begin position="74"/>
        <end position="251"/>
    </location>
</feature>
<protein>
    <recommendedName>
        <fullName evidence="1">Aminoglycoside phosphotransferase domain-containing protein</fullName>
    </recommendedName>
</protein>
<dbReference type="SUPFAM" id="SSF56112">
    <property type="entry name" value="Protein kinase-like (PK-like)"/>
    <property type="match status" value="1"/>
</dbReference>
<keyword evidence="3" id="KW-1185">Reference proteome</keyword>
<evidence type="ECO:0000313" key="3">
    <source>
        <dbReference type="Proteomes" id="UP001303760"/>
    </source>
</evidence>
<name>A0AAN7C139_9PEZI</name>
<comment type="caution">
    <text evidence="2">The sequence shown here is derived from an EMBL/GenBank/DDBJ whole genome shotgun (WGS) entry which is preliminary data.</text>
</comment>
<dbReference type="EMBL" id="MU860567">
    <property type="protein sequence ID" value="KAK4233398.1"/>
    <property type="molecule type" value="Genomic_DNA"/>
</dbReference>
<accession>A0AAN7C139</accession>
<organism evidence="2 3">
    <name type="scientific">Achaetomium macrosporum</name>
    <dbReference type="NCBI Taxonomy" id="79813"/>
    <lineage>
        <taxon>Eukaryota</taxon>
        <taxon>Fungi</taxon>
        <taxon>Dikarya</taxon>
        <taxon>Ascomycota</taxon>
        <taxon>Pezizomycotina</taxon>
        <taxon>Sordariomycetes</taxon>
        <taxon>Sordariomycetidae</taxon>
        <taxon>Sordariales</taxon>
        <taxon>Chaetomiaceae</taxon>
        <taxon>Achaetomium</taxon>
    </lineage>
</organism>
<evidence type="ECO:0000313" key="2">
    <source>
        <dbReference type="EMBL" id="KAK4233398.1"/>
    </source>
</evidence>
<dbReference type="Pfam" id="PF01636">
    <property type="entry name" value="APH"/>
    <property type="match status" value="1"/>
</dbReference>
<dbReference type="Gene3D" id="3.90.1200.10">
    <property type="match status" value="1"/>
</dbReference>
<reference evidence="2" key="1">
    <citation type="journal article" date="2023" name="Mol. Phylogenet. Evol.">
        <title>Genome-scale phylogeny and comparative genomics of the fungal order Sordariales.</title>
        <authorList>
            <person name="Hensen N."/>
            <person name="Bonometti L."/>
            <person name="Westerberg I."/>
            <person name="Brannstrom I.O."/>
            <person name="Guillou S."/>
            <person name="Cros-Aarteil S."/>
            <person name="Calhoun S."/>
            <person name="Haridas S."/>
            <person name="Kuo A."/>
            <person name="Mondo S."/>
            <person name="Pangilinan J."/>
            <person name="Riley R."/>
            <person name="LaButti K."/>
            <person name="Andreopoulos B."/>
            <person name="Lipzen A."/>
            <person name="Chen C."/>
            <person name="Yan M."/>
            <person name="Daum C."/>
            <person name="Ng V."/>
            <person name="Clum A."/>
            <person name="Steindorff A."/>
            <person name="Ohm R.A."/>
            <person name="Martin F."/>
            <person name="Silar P."/>
            <person name="Natvig D.O."/>
            <person name="Lalanne C."/>
            <person name="Gautier V."/>
            <person name="Ament-Velasquez S.L."/>
            <person name="Kruys A."/>
            <person name="Hutchinson M.I."/>
            <person name="Powell A.J."/>
            <person name="Barry K."/>
            <person name="Miller A.N."/>
            <person name="Grigoriev I.V."/>
            <person name="Debuchy R."/>
            <person name="Gladieux P."/>
            <person name="Hiltunen Thoren M."/>
            <person name="Johannesson H."/>
        </authorList>
    </citation>
    <scope>NUCLEOTIDE SEQUENCE</scope>
    <source>
        <strain evidence="2">CBS 532.94</strain>
    </source>
</reference>